<dbReference type="InterPro" id="IPR058248">
    <property type="entry name" value="Lxx211020-like"/>
</dbReference>
<comment type="caution">
    <text evidence="2">The sequence shown here is derived from an EMBL/GenBank/DDBJ whole genome shotgun (WGS) entry which is preliminary data.</text>
</comment>
<reference evidence="2 3" key="1">
    <citation type="submission" date="2024-09" db="EMBL/GenBank/DDBJ databases">
        <authorList>
            <person name="Sun Q."/>
            <person name="Mori K."/>
        </authorList>
    </citation>
    <scope>NUCLEOTIDE SEQUENCE [LARGE SCALE GENOMIC DNA]</scope>
    <source>
        <strain evidence="2 3">JCM 14321</strain>
    </source>
</reference>
<evidence type="ECO:0000313" key="2">
    <source>
        <dbReference type="EMBL" id="MFB9641154.1"/>
    </source>
</evidence>
<protein>
    <submittedName>
        <fullName evidence="2">Copper chaperone PCu(A)C</fullName>
    </submittedName>
</protein>
<dbReference type="InterPro" id="IPR036182">
    <property type="entry name" value="PCuAC_sf"/>
</dbReference>
<dbReference type="RefSeq" id="WP_157423452.1">
    <property type="nucleotide sequence ID" value="NZ_BAAANI010000008.1"/>
</dbReference>
<feature type="chain" id="PRO_5046948415" evidence="1">
    <location>
        <begin position="31"/>
        <end position="177"/>
    </location>
</feature>
<keyword evidence="1" id="KW-0732">Signal</keyword>
<gene>
    <name evidence="2" type="ORF">ACFFQV_02520</name>
</gene>
<dbReference type="SUPFAM" id="SSF110087">
    <property type="entry name" value="DR1885-like metal-binding protein"/>
    <property type="match status" value="1"/>
</dbReference>
<dbReference type="Proteomes" id="UP001589667">
    <property type="component" value="Unassembled WGS sequence"/>
</dbReference>
<dbReference type="Gene3D" id="2.60.40.1890">
    <property type="entry name" value="PCu(A)C copper chaperone"/>
    <property type="match status" value="1"/>
</dbReference>
<dbReference type="PROSITE" id="PS51257">
    <property type="entry name" value="PROKAR_LIPOPROTEIN"/>
    <property type="match status" value="1"/>
</dbReference>
<name>A0ABV5SQ04_9MICO</name>
<evidence type="ECO:0000256" key="1">
    <source>
        <dbReference type="SAM" id="SignalP"/>
    </source>
</evidence>
<sequence>MQRHTAITPALGAALAALLLLSGCAGTADAAGGETAAPTAAAEAAASITVEEAWVKAADDGMTALFGDLVNEGADVTLVGAATDAAEMAELHETVETDGTMQMRQKEGGFELAAGETFSLEPGANHVMLMGLAGPLQAGDEVTVTLEFGDGSTLDVVAPVKDYAGANEQYDDGHEAH</sequence>
<dbReference type="InterPro" id="IPR007410">
    <property type="entry name" value="LpqE-like"/>
</dbReference>
<keyword evidence="3" id="KW-1185">Reference proteome</keyword>
<dbReference type="EMBL" id="JBHMBL010000001">
    <property type="protein sequence ID" value="MFB9641154.1"/>
    <property type="molecule type" value="Genomic_DNA"/>
</dbReference>
<dbReference type="Pfam" id="PF04314">
    <property type="entry name" value="PCuAC"/>
    <property type="match status" value="1"/>
</dbReference>
<feature type="signal peptide" evidence="1">
    <location>
        <begin position="1"/>
        <end position="30"/>
    </location>
</feature>
<organism evidence="2 3">
    <name type="scientific">Agromyces lapidis</name>
    <dbReference type="NCBI Taxonomy" id="279574"/>
    <lineage>
        <taxon>Bacteria</taxon>
        <taxon>Bacillati</taxon>
        <taxon>Actinomycetota</taxon>
        <taxon>Actinomycetes</taxon>
        <taxon>Micrococcales</taxon>
        <taxon>Microbacteriaceae</taxon>
        <taxon>Agromyces</taxon>
    </lineage>
</organism>
<dbReference type="PANTHER" id="PTHR36302:SF1">
    <property type="entry name" value="COPPER CHAPERONE PCU(A)C"/>
    <property type="match status" value="1"/>
</dbReference>
<evidence type="ECO:0000313" key="3">
    <source>
        <dbReference type="Proteomes" id="UP001589667"/>
    </source>
</evidence>
<accession>A0ABV5SQ04</accession>
<dbReference type="PANTHER" id="PTHR36302">
    <property type="entry name" value="BLR7088 PROTEIN"/>
    <property type="match status" value="1"/>
</dbReference>
<proteinExistence type="predicted"/>